<comment type="similarity">
    <text evidence="9">Belongs to the AP2/ERF transcription factor family. ERF subfamily.</text>
</comment>
<dbReference type="GO" id="GO:0045893">
    <property type="term" value="P:positive regulation of DNA-templated transcription"/>
    <property type="evidence" value="ECO:0007669"/>
    <property type="project" value="TreeGrafter"/>
</dbReference>
<proteinExistence type="evidence at transcript level"/>
<keyword evidence="5" id="KW-0238">DNA-binding</keyword>
<evidence type="ECO:0000259" key="11">
    <source>
        <dbReference type="PROSITE" id="PS51032"/>
    </source>
</evidence>
<evidence type="ECO:0000256" key="7">
    <source>
        <dbReference type="ARBA" id="ARBA00023163"/>
    </source>
</evidence>
<dbReference type="InterPro" id="IPR001471">
    <property type="entry name" value="AP2/ERF_dom"/>
</dbReference>
<evidence type="ECO:0000313" key="12">
    <source>
        <dbReference type="EMBL" id="WAK85982.1"/>
    </source>
</evidence>
<evidence type="ECO:0000256" key="10">
    <source>
        <dbReference type="SAM" id="MobiDB-lite"/>
    </source>
</evidence>
<keyword evidence="6" id="KW-0010">Activator</keyword>
<evidence type="ECO:0000256" key="2">
    <source>
        <dbReference type="ARBA" id="ARBA00022821"/>
    </source>
</evidence>
<evidence type="ECO:0000256" key="9">
    <source>
        <dbReference type="ARBA" id="ARBA00024343"/>
    </source>
</evidence>
<keyword evidence="7" id="KW-0804">Transcription</keyword>
<dbReference type="PRINTS" id="PR00367">
    <property type="entry name" value="ETHRSPELEMNT"/>
</dbReference>
<protein>
    <submittedName>
        <fullName evidence="12">Transcription factor ERF21</fullName>
    </submittedName>
</protein>
<organism evidence="12">
    <name type="scientific">Nothapodytes nimmoniana</name>
    <name type="common">Nothapodytes foetida</name>
    <dbReference type="NCBI Taxonomy" id="159386"/>
    <lineage>
        <taxon>Eukaryota</taxon>
        <taxon>Viridiplantae</taxon>
        <taxon>Streptophyta</taxon>
        <taxon>Embryophyta</taxon>
        <taxon>Tracheophyta</taxon>
        <taxon>Spermatophyta</taxon>
        <taxon>Magnoliopsida</taxon>
        <taxon>eudicotyledons</taxon>
        <taxon>Gunneridae</taxon>
        <taxon>Pentapetalae</taxon>
        <taxon>asterids</taxon>
        <taxon>lamiids</taxon>
        <taxon>Icacinales</taxon>
        <taxon>Icacinaceae</taxon>
        <taxon>Nothapodytes</taxon>
    </lineage>
</organism>
<dbReference type="SUPFAM" id="SSF54171">
    <property type="entry name" value="DNA-binding domain"/>
    <property type="match status" value="1"/>
</dbReference>
<dbReference type="Pfam" id="PF00847">
    <property type="entry name" value="AP2"/>
    <property type="match status" value="1"/>
</dbReference>
<evidence type="ECO:0000256" key="6">
    <source>
        <dbReference type="ARBA" id="ARBA00023159"/>
    </source>
</evidence>
<evidence type="ECO:0000256" key="4">
    <source>
        <dbReference type="ARBA" id="ARBA00023016"/>
    </source>
</evidence>
<feature type="domain" description="AP2/ERF" evidence="11">
    <location>
        <begin position="92"/>
        <end position="149"/>
    </location>
</feature>
<dbReference type="GO" id="GO:0006952">
    <property type="term" value="P:defense response"/>
    <property type="evidence" value="ECO:0007669"/>
    <property type="project" value="UniProtKB-KW"/>
</dbReference>
<dbReference type="PANTHER" id="PTHR31241">
    <property type="entry name" value="DEHYDRATION-RESPONSIVE ELEMENT-BINDING PROTEIN 2C"/>
    <property type="match status" value="1"/>
</dbReference>
<dbReference type="GO" id="GO:0000976">
    <property type="term" value="F:transcription cis-regulatory region binding"/>
    <property type="evidence" value="ECO:0007669"/>
    <property type="project" value="TreeGrafter"/>
</dbReference>
<dbReference type="InterPro" id="IPR036955">
    <property type="entry name" value="AP2/ERF_dom_sf"/>
</dbReference>
<keyword evidence="4" id="KW-0346">Stress response</keyword>
<name>A0A9E9C3W3_NOTNI</name>
<dbReference type="SMART" id="SM00380">
    <property type="entry name" value="AP2"/>
    <property type="match status" value="1"/>
</dbReference>
<dbReference type="Gene3D" id="3.30.730.10">
    <property type="entry name" value="AP2/ERF domain"/>
    <property type="match status" value="1"/>
</dbReference>
<sequence length="347" mass="38424">MPSEGSERTTKMALVDQFSGMASLLLDNSKKRKSRSRRDGSSVAETIAKWKEFNGKLDSLNDEERPERKVAAKGSKKGCMKGKGGPENANCNYRGVRQRTWGKWVAEIRAPSRGNRLWLGTFDNAIEAALAYDEAARAMYGPCARLNFPNHDKSKVSIDSSVMPTTPSSESGTSSSYSEVCAYEDVNVKIDMPKKNEDGQDKSNLGICRPTTAFGAQSPMSYVKEEATKKTMDVAGCSDIKAKDETMEIADDFSMDGMFYVDELLGSLDSTLNGVKFEHPDYNTVQYVKPDSSYLLQNTDATLLGSLHHMKQSSSVDYGFDFLRPGAQEDFNFTLDDLDNLEFPDLN</sequence>
<comment type="subcellular location">
    <subcellularLocation>
        <location evidence="1">Nucleus</location>
    </subcellularLocation>
</comment>
<evidence type="ECO:0000256" key="8">
    <source>
        <dbReference type="ARBA" id="ARBA00023242"/>
    </source>
</evidence>
<accession>A0A9E9C3W3</accession>
<dbReference type="InterPro" id="IPR016177">
    <property type="entry name" value="DNA-bd_dom_sf"/>
</dbReference>
<dbReference type="AlphaFoldDB" id="A0A9E9C3W3"/>
<dbReference type="PROSITE" id="PS51032">
    <property type="entry name" value="AP2_ERF"/>
    <property type="match status" value="1"/>
</dbReference>
<dbReference type="EMBL" id="OP311454">
    <property type="protein sequence ID" value="WAK85982.1"/>
    <property type="molecule type" value="mRNA"/>
</dbReference>
<keyword evidence="8" id="KW-0539">Nucleus</keyword>
<dbReference type="FunFam" id="3.30.730.10:FF:000001">
    <property type="entry name" value="Ethylene-responsive transcription factor 2"/>
    <property type="match status" value="1"/>
</dbReference>
<feature type="region of interest" description="Disordered" evidence="10">
    <location>
        <begin position="60"/>
        <end position="86"/>
    </location>
</feature>
<dbReference type="GO" id="GO:0003700">
    <property type="term" value="F:DNA-binding transcription factor activity"/>
    <property type="evidence" value="ECO:0007669"/>
    <property type="project" value="InterPro"/>
</dbReference>
<evidence type="ECO:0000256" key="3">
    <source>
        <dbReference type="ARBA" id="ARBA00023015"/>
    </source>
</evidence>
<keyword evidence="3" id="KW-0805">Transcription regulation</keyword>
<evidence type="ECO:0000256" key="1">
    <source>
        <dbReference type="ARBA" id="ARBA00004123"/>
    </source>
</evidence>
<keyword evidence="2" id="KW-0611">Plant defense</keyword>
<reference evidence="12" key="1">
    <citation type="submission" date="2022-08" db="EMBL/GenBank/DDBJ databases">
        <title>Phylogenomics of transcriptionally active AP2/ERF and bHLH transcription factors and their promoter regions regulating camptothecin biosynthesis in Nothapodytes nimmoniana.</title>
        <authorList>
            <person name="Godbole R.C."/>
            <person name="Pable A.A."/>
            <person name="Singh S."/>
            <person name="Barvkar V.T."/>
        </authorList>
    </citation>
    <scope>NUCLEOTIDE SEQUENCE</scope>
</reference>
<dbReference type="GO" id="GO:0005634">
    <property type="term" value="C:nucleus"/>
    <property type="evidence" value="ECO:0007669"/>
    <property type="project" value="UniProtKB-SubCell"/>
</dbReference>
<dbReference type="PANTHER" id="PTHR31241:SF62">
    <property type="entry name" value="DEHYDRATION-RESPONSIVE ELEMENT-BINDING PROTEIN 2D"/>
    <property type="match status" value="1"/>
</dbReference>
<dbReference type="CDD" id="cd00018">
    <property type="entry name" value="AP2"/>
    <property type="match status" value="1"/>
</dbReference>
<evidence type="ECO:0000256" key="5">
    <source>
        <dbReference type="ARBA" id="ARBA00023125"/>
    </source>
</evidence>